<name>A0A4U8Z356_METTU</name>
<proteinExistence type="predicted"/>
<dbReference type="Pfam" id="PF10097">
    <property type="entry name" value="DUF2335"/>
    <property type="match status" value="1"/>
</dbReference>
<dbReference type="RefSeq" id="WP_166795947.1">
    <property type="nucleotide sequence ID" value="NZ_CP139089.1"/>
</dbReference>
<organism evidence="2 3">
    <name type="scientific">Methylocella tundrae</name>
    <dbReference type="NCBI Taxonomy" id="227605"/>
    <lineage>
        <taxon>Bacteria</taxon>
        <taxon>Pseudomonadati</taxon>
        <taxon>Pseudomonadota</taxon>
        <taxon>Alphaproteobacteria</taxon>
        <taxon>Hyphomicrobiales</taxon>
        <taxon>Beijerinckiaceae</taxon>
        <taxon>Methylocella</taxon>
    </lineage>
</organism>
<feature type="transmembrane region" description="Helical" evidence="1">
    <location>
        <begin position="82"/>
        <end position="101"/>
    </location>
</feature>
<gene>
    <name evidence="2" type="ORF">MTUNDRAET4_2977</name>
</gene>
<evidence type="ECO:0000256" key="1">
    <source>
        <dbReference type="SAM" id="Phobius"/>
    </source>
</evidence>
<dbReference type="KEGG" id="mtun:MTUNDRAET4_2977"/>
<sequence>MPDNTPANTKDHDENQGEKGHILTIEELGWAGPIPSPRTLQQFDDILPGSAERIFAQFEAEAAHRRRCEAEELRFRERESHVGQFLAGIFAVGAFGVTAFALHVGAYSVAGLVGTTTVLTGVAAFLNRKNPRVSSIDSDDEG</sequence>
<keyword evidence="1" id="KW-0812">Transmembrane</keyword>
<evidence type="ECO:0000313" key="2">
    <source>
        <dbReference type="EMBL" id="VFU09864.1"/>
    </source>
</evidence>
<accession>A0A4U8Z356</accession>
<dbReference type="InterPro" id="IPR019284">
    <property type="entry name" value="RP532"/>
</dbReference>
<feature type="transmembrane region" description="Helical" evidence="1">
    <location>
        <begin position="107"/>
        <end position="126"/>
    </location>
</feature>
<dbReference type="AlphaFoldDB" id="A0A4U8Z356"/>
<reference evidence="2 3" key="1">
    <citation type="submission" date="2019-03" db="EMBL/GenBank/DDBJ databases">
        <authorList>
            <person name="Kox A.R. M."/>
        </authorList>
    </citation>
    <scope>NUCLEOTIDE SEQUENCE [LARGE SCALE GENOMIC DNA]</scope>
    <source>
        <strain evidence="2">MTUNDRAET4 annotated genome</strain>
    </source>
</reference>
<keyword evidence="1" id="KW-1133">Transmembrane helix</keyword>
<evidence type="ECO:0000313" key="3">
    <source>
        <dbReference type="Proteomes" id="UP000294360"/>
    </source>
</evidence>
<keyword evidence="1" id="KW-0472">Membrane</keyword>
<dbReference type="Proteomes" id="UP000294360">
    <property type="component" value="Chromosome"/>
</dbReference>
<protein>
    <recommendedName>
        <fullName evidence="4">DUF2335 domain-containing protein</fullName>
    </recommendedName>
</protein>
<dbReference type="EMBL" id="LR536450">
    <property type="protein sequence ID" value="VFU09864.1"/>
    <property type="molecule type" value="Genomic_DNA"/>
</dbReference>
<evidence type="ECO:0008006" key="4">
    <source>
        <dbReference type="Google" id="ProtNLM"/>
    </source>
</evidence>